<evidence type="ECO:0000313" key="2">
    <source>
        <dbReference type="EMBL" id="OCT96372.1"/>
    </source>
</evidence>
<gene>
    <name evidence="2" type="ORF">XELAEV_18014049mg</name>
</gene>
<keyword evidence="1" id="KW-0472">Membrane</keyword>
<protein>
    <submittedName>
        <fullName evidence="2">Uncharacterized protein</fullName>
    </submittedName>
</protein>
<dbReference type="Proteomes" id="UP000694892">
    <property type="component" value="Chromosome 2L"/>
</dbReference>
<dbReference type="AlphaFoldDB" id="A0A974DT30"/>
<reference evidence="3" key="1">
    <citation type="journal article" date="2016" name="Nature">
        <title>Genome evolution in the allotetraploid frog Xenopus laevis.</title>
        <authorList>
            <person name="Session A.M."/>
            <person name="Uno Y."/>
            <person name="Kwon T."/>
            <person name="Chapman J.A."/>
            <person name="Toyoda A."/>
            <person name="Takahashi S."/>
            <person name="Fukui A."/>
            <person name="Hikosaka A."/>
            <person name="Suzuki A."/>
            <person name="Kondo M."/>
            <person name="van Heeringen S.J."/>
            <person name="Quigley I."/>
            <person name="Heinz S."/>
            <person name="Ogino H."/>
            <person name="Ochi H."/>
            <person name="Hellsten U."/>
            <person name="Lyons J.B."/>
            <person name="Simakov O."/>
            <person name="Putnam N."/>
            <person name="Stites J."/>
            <person name="Kuroki Y."/>
            <person name="Tanaka T."/>
            <person name="Michiue T."/>
            <person name="Watanabe M."/>
            <person name="Bogdanovic O."/>
            <person name="Lister R."/>
            <person name="Georgiou G."/>
            <person name="Paranjpe S.S."/>
            <person name="van Kruijsbergen I."/>
            <person name="Shu S."/>
            <person name="Carlson J."/>
            <person name="Kinoshita T."/>
            <person name="Ohta Y."/>
            <person name="Mawaribuchi S."/>
            <person name="Jenkins J."/>
            <person name="Grimwood J."/>
            <person name="Schmutz J."/>
            <person name="Mitros T."/>
            <person name="Mozaffari S.V."/>
            <person name="Suzuki Y."/>
            <person name="Haramoto Y."/>
            <person name="Yamamoto T.S."/>
            <person name="Takagi C."/>
            <person name="Heald R."/>
            <person name="Miller K."/>
            <person name="Haudenschild C."/>
            <person name="Kitzman J."/>
            <person name="Nakayama T."/>
            <person name="Izutsu Y."/>
            <person name="Robert J."/>
            <person name="Fortriede J."/>
            <person name="Burns K."/>
            <person name="Lotay V."/>
            <person name="Karimi K."/>
            <person name="Yasuoka Y."/>
            <person name="Dichmann D.S."/>
            <person name="Flajnik M.F."/>
            <person name="Houston D.W."/>
            <person name="Shendure J."/>
            <person name="DuPasquier L."/>
            <person name="Vize P.D."/>
            <person name="Zorn A.M."/>
            <person name="Ito M."/>
            <person name="Marcotte E.M."/>
            <person name="Wallingford J.B."/>
            <person name="Ito Y."/>
            <person name="Asashima M."/>
            <person name="Ueno N."/>
            <person name="Matsuda Y."/>
            <person name="Veenstra G.J."/>
            <person name="Fujiyama A."/>
            <person name="Harland R.M."/>
            <person name="Taira M."/>
            <person name="Rokhsar D.S."/>
        </authorList>
    </citation>
    <scope>NUCLEOTIDE SEQUENCE [LARGE SCALE GENOMIC DNA]</scope>
    <source>
        <strain evidence="3">J</strain>
    </source>
</reference>
<name>A0A974DT30_XENLA</name>
<evidence type="ECO:0000313" key="3">
    <source>
        <dbReference type="Proteomes" id="UP000694892"/>
    </source>
</evidence>
<accession>A0A974DT30</accession>
<keyword evidence="1" id="KW-0812">Transmembrane</keyword>
<dbReference type="EMBL" id="CM004468">
    <property type="protein sequence ID" value="OCT96372.1"/>
    <property type="molecule type" value="Genomic_DNA"/>
</dbReference>
<keyword evidence="1" id="KW-1133">Transmembrane helix</keyword>
<evidence type="ECO:0000256" key="1">
    <source>
        <dbReference type="SAM" id="Phobius"/>
    </source>
</evidence>
<sequence>MKALYSTLRWRVLEALQTFMFLLFRFLYFSIKHSFQLVAVPQRLLIHKGKAKLSYLQEPVVWPPEHITDLHFNSCIGAIKETVPSQSL</sequence>
<feature type="transmembrane region" description="Helical" evidence="1">
    <location>
        <begin position="12"/>
        <end position="31"/>
    </location>
</feature>
<organism evidence="2 3">
    <name type="scientific">Xenopus laevis</name>
    <name type="common">African clawed frog</name>
    <dbReference type="NCBI Taxonomy" id="8355"/>
    <lineage>
        <taxon>Eukaryota</taxon>
        <taxon>Metazoa</taxon>
        <taxon>Chordata</taxon>
        <taxon>Craniata</taxon>
        <taxon>Vertebrata</taxon>
        <taxon>Euteleostomi</taxon>
        <taxon>Amphibia</taxon>
        <taxon>Batrachia</taxon>
        <taxon>Anura</taxon>
        <taxon>Pipoidea</taxon>
        <taxon>Pipidae</taxon>
        <taxon>Xenopodinae</taxon>
        <taxon>Xenopus</taxon>
        <taxon>Xenopus</taxon>
    </lineage>
</organism>
<proteinExistence type="predicted"/>